<reference evidence="3" key="1">
    <citation type="submission" date="2017-06" db="EMBL/GenBank/DDBJ databases">
        <title>FDA dAtabase for Regulatory Grade micrObial Sequences (FDA-ARGOS): Supporting development and validation of Infectious Disease Dx tests.</title>
        <authorList>
            <person name="Goldberg B."/>
            <person name="Campos J."/>
            <person name="Tallon L."/>
            <person name="Sadzewicz L."/>
            <person name="Sengamalay N."/>
            <person name="Ott S."/>
            <person name="Godinez A."/>
            <person name="Nagaraj S."/>
            <person name="Vavikolanu K."/>
            <person name="Nadendla S."/>
            <person name="George J."/>
            <person name="Geyer C."/>
            <person name="Sichtig H."/>
        </authorList>
    </citation>
    <scope>NUCLEOTIDE SEQUENCE [LARGE SCALE GENOMIC DNA]</scope>
    <source>
        <strain evidence="3">FDAARGOS_285</strain>
    </source>
</reference>
<dbReference type="RefSeq" id="WP_048539723.1">
    <property type="nucleotide sequence ID" value="NZ_CAJVGN010000001.1"/>
</dbReference>
<gene>
    <name evidence="2" type="ORF">CEP64_05615</name>
</gene>
<dbReference type="AlphaFoldDB" id="A0AAI8DHT3"/>
<protein>
    <recommendedName>
        <fullName evidence="4">Type II secretion system protein</fullName>
    </recommendedName>
</protein>
<evidence type="ECO:0000313" key="2">
    <source>
        <dbReference type="EMBL" id="ASE34069.1"/>
    </source>
</evidence>
<dbReference type="NCBIfam" id="NF041013">
    <property type="entry name" value="T4P_ComGE"/>
    <property type="match status" value="1"/>
</dbReference>
<keyword evidence="1" id="KW-0812">Transmembrane</keyword>
<evidence type="ECO:0008006" key="4">
    <source>
        <dbReference type="Google" id="ProtNLM"/>
    </source>
</evidence>
<dbReference type="EMBL" id="CP022046">
    <property type="protein sequence ID" value="ASE34069.1"/>
    <property type="molecule type" value="Genomic_DNA"/>
</dbReference>
<organism evidence="2 3">
    <name type="scientific">Mammaliicoccus sciuri</name>
    <name type="common">Staphylococcus sciuri</name>
    <dbReference type="NCBI Taxonomy" id="1296"/>
    <lineage>
        <taxon>Bacteria</taxon>
        <taxon>Bacillati</taxon>
        <taxon>Bacillota</taxon>
        <taxon>Bacilli</taxon>
        <taxon>Bacillales</taxon>
        <taxon>Staphylococcaceae</taxon>
        <taxon>Mammaliicoccus</taxon>
    </lineage>
</organism>
<feature type="transmembrane region" description="Helical" evidence="1">
    <location>
        <begin position="7"/>
        <end position="31"/>
    </location>
</feature>
<keyword evidence="1" id="KW-1133">Transmembrane helix</keyword>
<evidence type="ECO:0000256" key="1">
    <source>
        <dbReference type="SAM" id="Phobius"/>
    </source>
</evidence>
<evidence type="ECO:0000313" key="3">
    <source>
        <dbReference type="Proteomes" id="UP000197058"/>
    </source>
</evidence>
<accession>A0AAI8DHT3</accession>
<dbReference type="GeneID" id="48592755"/>
<dbReference type="InterPro" id="IPR053468">
    <property type="entry name" value="ComGE-like"/>
</dbReference>
<name>A0AAI8DHT3_MAMSC</name>
<dbReference type="Proteomes" id="UP000197058">
    <property type="component" value="Chromosome"/>
</dbReference>
<sequence length="93" mass="11197">MLKRHDGYVFIDFMLSIFIIMLLSGTLLPLVTTLNENISREHDRIKLYQMLYQTVQSKSIEPKYDVKRYKYLKFNTKVCMKDELKNEKICIEK</sequence>
<dbReference type="KEGG" id="sscu:CEP64_05615"/>
<keyword evidence="1" id="KW-0472">Membrane</keyword>
<proteinExistence type="predicted"/>